<dbReference type="GO" id="GO:0003723">
    <property type="term" value="F:RNA binding"/>
    <property type="evidence" value="ECO:0007669"/>
    <property type="project" value="TreeGrafter"/>
</dbReference>
<dbReference type="Pfam" id="PF25121">
    <property type="entry name" value="RRM_ESF1"/>
    <property type="match status" value="1"/>
</dbReference>
<feature type="region of interest" description="Disordered" evidence="5">
    <location>
        <begin position="1"/>
        <end position="109"/>
    </location>
</feature>
<evidence type="ECO:0000259" key="7">
    <source>
        <dbReference type="Pfam" id="PF25121"/>
    </source>
</evidence>
<protein>
    <submittedName>
        <fullName evidence="8">Uncharacterized protein</fullName>
    </submittedName>
</protein>
<dbReference type="EMBL" id="UZAM01009877">
    <property type="protein sequence ID" value="VDP10352.1"/>
    <property type="molecule type" value="Genomic_DNA"/>
</dbReference>
<dbReference type="Pfam" id="PF08159">
    <property type="entry name" value="NUC153"/>
    <property type="match status" value="1"/>
</dbReference>
<gene>
    <name evidence="8" type="ORF">SBAD_LOCUS6584</name>
</gene>
<keyword evidence="4" id="KW-0539">Nucleus</keyword>
<dbReference type="OrthoDB" id="431825at2759"/>
<keyword evidence="3" id="KW-0175">Coiled coil</keyword>
<dbReference type="GO" id="GO:0005730">
    <property type="term" value="C:nucleolus"/>
    <property type="evidence" value="ECO:0007669"/>
    <property type="project" value="UniProtKB-SubCell"/>
</dbReference>
<organism evidence="8 9">
    <name type="scientific">Soboliphyme baturini</name>
    <dbReference type="NCBI Taxonomy" id="241478"/>
    <lineage>
        <taxon>Eukaryota</taxon>
        <taxon>Metazoa</taxon>
        <taxon>Ecdysozoa</taxon>
        <taxon>Nematoda</taxon>
        <taxon>Enoplea</taxon>
        <taxon>Dorylaimia</taxon>
        <taxon>Dioctophymatida</taxon>
        <taxon>Dioctophymatoidea</taxon>
        <taxon>Soboliphymatidae</taxon>
        <taxon>Soboliphyme</taxon>
    </lineage>
</organism>
<evidence type="ECO:0000313" key="8">
    <source>
        <dbReference type="EMBL" id="VDP10352.1"/>
    </source>
</evidence>
<feature type="region of interest" description="Disordered" evidence="5">
    <location>
        <begin position="319"/>
        <end position="351"/>
    </location>
</feature>
<feature type="region of interest" description="Disordered" evidence="5">
    <location>
        <begin position="386"/>
        <end position="412"/>
    </location>
</feature>
<feature type="compositionally biased region" description="Basic and acidic residues" evidence="5">
    <location>
        <begin position="14"/>
        <end position="36"/>
    </location>
</feature>
<dbReference type="InterPro" id="IPR056750">
    <property type="entry name" value="RRM_ESF1"/>
</dbReference>
<feature type="compositionally biased region" description="Basic and acidic residues" evidence="5">
    <location>
        <begin position="95"/>
        <end position="109"/>
    </location>
</feature>
<dbReference type="InterPro" id="IPR012580">
    <property type="entry name" value="NUC153"/>
</dbReference>
<feature type="domain" description="NUC153" evidence="6">
    <location>
        <begin position="493"/>
        <end position="521"/>
    </location>
</feature>
<feature type="compositionally biased region" description="Acidic residues" evidence="5">
    <location>
        <begin position="50"/>
        <end position="61"/>
    </location>
</feature>
<sequence>MVDLEKPSFSSDVSDEHSKQGDKSKESDQPVERLRLEPNLIPAILRRSEGEDDVLDDEDDDGKIRLDLARGSGNVSTSEESDSDLEEQEDDAESELEHHWGELDADAPRTEEATARIAVCNMDWSHITAKDLLALFNSFKPASGVIKEVKIYQSEFGREQMAKEEVNGPLELFGSEGVQSDEDEEPQDERKKRQLVEKIRLHELNRLRYFYAIVECDSAETAASVYDGCDGVEYENSSTKMDLRFVPDNMSFDESFLSDQASNVEDFSHYHPAKFVTAALQHTNVPLSWEETDDRRKTAIKEAFNKVSSDDCVNLESFIASSSSEESAEEDNEETVRSGMDDGIYSEQDMTSECREKMREKYRQLLDMDESVGKRSDTDLELKVNFEPGLDNNESELSSEDDVSATKKEQTQVRREMLFQAKSNFGKDDKTSALGKLLPQNWRKNSKDSRLVDGKKKIRKTIPDDAERRPIKKVLSRNTAKSQNVSFKLNVEDKRFDAIYNNALYNIDPSEPCYKNSEGMELIKEEKRRRLSQKWQLLEQRAELPVEKTVDSTVKSTFTSFATFPENDTVESLVSKLKSKSTTLRKKIIAEK</sequence>
<comment type="subcellular location">
    <subcellularLocation>
        <location evidence="1">Nucleus</location>
        <location evidence="1">Nucleolus</location>
    </subcellularLocation>
</comment>
<evidence type="ECO:0000256" key="3">
    <source>
        <dbReference type="ARBA" id="ARBA00023054"/>
    </source>
</evidence>
<dbReference type="GO" id="GO:0006364">
    <property type="term" value="P:rRNA processing"/>
    <property type="evidence" value="ECO:0007669"/>
    <property type="project" value="InterPro"/>
</dbReference>
<dbReference type="PANTHER" id="PTHR12202:SF0">
    <property type="entry name" value="ESF1 HOMOLOG"/>
    <property type="match status" value="1"/>
</dbReference>
<dbReference type="InterPro" id="IPR039754">
    <property type="entry name" value="Esf1"/>
</dbReference>
<keyword evidence="9" id="KW-1185">Reference proteome</keyword>
<dbReference type="Proteomes" id="UP000270296">
    <property type="component" value="Unassembled WGS sequence"/>
</dbReference>
<comment type="similarity">
    <text evidence="2">Belongs to the ESF1 family.</text>
</comment>
<feature type="compositionally biased region" description="Acidic residues" evidence="5">
    <location>
        <begin position="79"/>
        <end position="94"/>
    </location>
</feature>
<evidence type="ECO:0000256" key="1">
    <source>
        <dbReference type="ARBA" id="ARBA00004604"/>
    </source>
</evidence>
<accession>A0A3P8A9W7</accession>
<evidence type="ECO:0000313" key="9">
    <source>
        <dbReference type="Proteomes" id="UP000270296"/>
    </source>
</evidence>
<reference evidence="8 9" key="1">
    <citation type="submission" date="2018-11" db="EMBL/GenBank/DDBJ databases">
        <authorList>
            <consortium name="Pathogen Informatics"/>
        </authorList>
    </citation>
    <scope>NUCLEOTIDE SEQUENCE [LARGE SCALE GENOMIC DNA]</scope>
</reference>
<evidence type="ECO:0000256" key="5">
    <source>
        <dbReference type="SAM" id="MobiDB-lite"/>
    </source>
</evidence>
<feature type="domain" description="ESF1 RRM" evidence="7">
    <location>
        <begin position="114"/>
        <end position="255"/>
    </location>
</feature>
<name>A0A3P8A9W7_9BILA</name>
<evidence type="ECO:0000256" key="4">
    <source>
        <dbReference type="ARBA" id="ARBA00023242"/>
    </source>
</evidence>
<evidence type="ECO:0000259" key="6">
    <source>
        <dbReference type="Pfam" id="PF08159"/>
    </source>
</evidence>
<dbReference type="PANTHER" id="PTHR12202">
    <property type="entry name" value="ESF1 HOMOLOG"/>
    <property type="match status" value="1"/>
</dbReference>
<feature type="compositionally biased region" description="Acidic residues" evidence="5">
    <location>
        <begin position="393"/>
        <end position="403"/>
    </location>
</feature>
<proteinExistence type="inferred from homology"/>
<evidence type="ECO:0000256" key="2">
    <source>
        <dbReference type="ARBA" id="ARBA00009087"/>
    </source>
</evidence>
<dbReference type="AlphaFoldDB" id="A0A3P8A9W7"/>